<keyword evidence="1" id="KW-0812">Transmembrane</keyword>
<name>A0AAV8RC80_ENSVE</name>
<feature type="transmembrane region" description="Helical" evidence="1">
    <location>
        <begin position="125"/>
        <end position="141"/>
    </location>
</feature>
<keyword evidence="1" id="KW-0472">Membrane</keyword>
<accession>A0AAV8RC80</accession>
<dbReference type="AlphaFoldDB" id="A0AAV8RC80"/>
<sequence>MTSTQVRIAQLKELAEADLVYDSEKLAERIAKGRVAVTKVATFPIVKEKLEDHDELLGADIEQKRSHLNVHLIQKVFFYKCFVDYNCHCLEDVCKSCQKVARPSGRHVVESCKSLEKTKERGQNILSFLWLLCFIIIRRSLMRSAQIENGLVLSKDQPGRY</sequence>
<organism evidence="2 3">
    <name type="scientific">Ensete ventricosum</name>
    <name type="common">Abyssinian banana</name>
    <name type="synonym">Musa ensete</name>
    <dbReference type="NCBI Taxonomy" id="4639"/>
    <lineage>
        <taxon>Eukaryota</taxon>
        <taxon>Viridiplantae</taxon>
        <taxon>Streptophyta</taxon>
        <taxon>Embryophyta</taxon>
        <taxon>Tracheophyta</taxon>
        <taxon>Spermatophyta</taxon>
        <taxon>Magnoliopsida</taxon>
        <taxon>Liliopsida</taxon>
        <taxon>Zingiberales</taxon>
        <taxon>Musaceae</taxon>
        <taxon>Ensete</taxon>
    </lineage>
</organism>
<dbReference type="Proteomes" id="UP001222027">
    <property type="component" value="Unassembled WGS sequence"/>
</dbReference>
<evidence type="ECO:0000256" key="1">
    <source>
        <dbReference type="SAM" id="Phobius"/>
    </source>
</evidence>
<evidence type="ECO:0000313" key="2">
    <source>
        <dbReference type="EMBL" id="KAJ8497388.1"/>
    </source>
</evidence>
<comment type="caution">
    <text evidence="2">The sequence shown here is derived from an EMBL/GenBank/DDBJ whole genome shotgun (WGS) entry which is preliminary data.</text>
</comment>
<proteinExistence type="predicted"/>
<dbReference type="EMBL" id="JAQQAF010000003">
    <property type="protein sequence ID" value="KAJ8497388.1"/>
    <property type="molecule type" value="Genomic_DNA"/>
</dbReference>
<reference evidence="2 3" key="1">
    <citation type="submission" date="2022-12" db="EMBL/GenBank/DDBJ databases">
        <title>Chromosome-scale assembly of the Ensete ventricosum genome.</title>
        <authorList>
            <person name="Dussert Y."/>
            <person name="Stocks J."/>
            <person name="Wendawek A."/>
            <person name="Woldeyes F."/>
            <person name="Nichols R.A."/>
            <person name="Borrell J.S."/>
        </authorList>
    </citation>
    <scope>NUCLEOTIDE SEQUENCE [LARGE SCALE GENOMIC DNA]</scope>
    <source>
        <strain evidence="3">cv. Maze</strain>
        <tissue evidence="2">Seeds</tissue>
    </source>
</reference>
<keyword evidence="1" id="KW-1133">Transmembrane helix</keyword>
<protein>
    <submittedName>
        <fullName evidence="2">Uncharacterized protein</fullName>
    </submittedName>
</protein>
<gene>
    <name evidence="2" type="ORF">OPV22_007940</name>
</gene>
<keyword evidence="3" id="KW-1185">Reference proteome</keyword>
<evidence type="ECO:0000313" key="3">
    <source>
        <dbReference type="Proteomes" id="UP001222027"/>
    </source>
</evidence>